<keyword evidence="2" id="KW-1185">Reference proteome</keyword>
<organism evidence="1 2">
    <name type="scientific">Lentzea cavernae</name>
    <dbReference type="NCBI Taxonomy" id="2020703"/>
    <lineage>
        <taxon>Bacteria</taxon>
        <taxon>Bacillati</taxon>
        <taxon>Actinomycetota</taxon>
        <taxon>Actinomycetes</taxon>
        <taxon>Pseudonocardiales</taxon>
        <taxon>Pseudonocardiaceae</taxon>
        <taxon>Lentzea</taxon>
    </lineage>
</organism>
<proteinExistence type="predicted"/>
<gene>
    <name evidence="1" type="ORF">GCM10017774_41920</name>
</gene>
<evidence type="ECO:0000313" key="2">
    <source>
        <dbReference type="Proteomes" id="UP000605568"/>
    </source>
</evidence>
<comment type="caution">
    <text evidence="1">The sequence shown here is derived from an EMBL/GenBank/DDBJ whole genome shotgun (WGS) entry which is preliminary data.</text>
</comment>
<dbReference type="Proteomes" id="UP000605568">
    <property type="component" value="Unassembled WGS sequence"/>
</dbReference>
<reference evidence="2" key="1">
    <citation type="journal article" date="2019" name="Int. J. Syst. Evol. Microbiol.">
        <title>The Global Catalogue of Microorganisms (GCM) 10K type strain sequencing project: providing services to taxonomists for standard genome sequencing and annotation.</title>
        <authorList>
            <consortium name="The Broad Institute Genomics Platform"/>
            <consortium name="The Broad Institute Genome Sequencing Center for Infectious Disease"/>
            <person name="Wu L."/>
            <person name="Ma J."/>
        </authorList>
    </citation>
    <scope>NUCLEOTIDE SEQUENCE [LARGE SCALE GENOMIC DNA]</scope>
    <source>
        <strain evidence="2">CGMCC 4.7367</strain>
    </source>
</reference>
<protein>
    <submittedName>
        <fullName evidence="1">Uncharacterized protein</fullName>
    </submittedName>
</protein>
<evidence type="ECO:0000313" key="1">
    <source>
        <dbReference type="EMBL" id="GHH43783.1"/>
    </source>
</evidence>
<sequence>MGVQTEVHSARRVLAVLAEGIRDPASHAEPQNCGSVDRMTAGQRFIDHDHELGGLSRNFRFTGHSEKT</sequence>
<dbReference type="EMBL" id="BNAR01000006">
    <property type="protein sequence ID" value="GHH43783.1"/>
    <property type="molecule type" value="Genomic_DNA"/>
</dbReference>
<accession>A0ABQ3MH73</accession>
<name>A0ABQ3MH73_9PSEU</name>